<evidence type="ECO:0000313" key="2">
    <source>
        <dbReference type="EMBL" id="CAB4165933.1"/>
    </source>
</evidence>
<dbReference type="EMBL" id="LR796787">
    <property type="protein sequence ID" value="CAB4165933.1"/>
    <property type="molecule type" value="Genomic_DNA"/>
</dbReference>
<reference evidence="2" key="1">
    <citation type="submission" date="2020-04" db="EMBL/GenBank/DDBJ databases">
        <authorList>
            <person name="Chiriac C."/>
            <person name="Salcher M."/>
            <person name="Ghai R."/>
            <person name="Kavagutti S V."/>
        </authorList>
    </citation>
    <scope>NUCLEOTIDE SEQUENCE</scope>
</reference>
<dbReference type="Pfam" id="PF18925">
    <property type="entry name" value="DUF5675"/>
    <property type="match status" value="1"/>
</dbReference>
<feature type="domain" description="DUF5675" evidence="1">
    <location>
        <begin position="4"/>
        <end position="130"/>
    </location>
</feature>
<gene>
    <name evidence="2" type="ORF">UFOVP835_6</name>
</gene>
<proteinExistence type="predicted"/>
<organism evidence="2">
    <name type="scientific">uncultured Caudovirales phage</name>
    <dbReference type="NCBI Taxonomy" id="2100421"/>
    <lineage>
        <taxon>Viruses</taxon>
        <taxon>Duplodnaviria</taxon>
        <taxon>Heunggongvirae</taxon>
        <taxon>Uroviricota</taxon>
        <taxon>Caudoviricetes</taxon>
        <taxon>Peduoviridae</taxon>
        <taxon>Maltschvirus</taxon>
        <taxon>Maltschvirus maltsch</taxon>
    </lineage>
</organism>
<protein>
    <recommendedName>
        <fullName evidence="1">DUF5675 domain-containing protein</fullName>
    </recommendedName>
</protein>
<name>A0A6J5P3F2_9CAUD</name>
<dbReference type="InterPro" id="IPR043732">
    <property type="entry name" value="DUF5675"/>
</dbReference>
<evidence type="ECO:0000259" key="1">
    <source>
        <dbReference type="Pfam" id="PF18925"/>
    </source>
</evidence>
<sequence length="141" mass="15608">MIVTLKRGQSTEQGTFGRLLFGGNTLHTVELPWRDNQRRVSCIPVGTYECALVNSPRFGRVYGVRNVPGRDHILIHASNLAGNVDKGWVTQLHGCIAPCERLGAIKIPDGRMQKAGLVSRPALRKLMDWANGKNFTLEVIC</sequence>
<accession>A0A6J5P3F2</accession>